<evidence type="ECO:0000256" key="5">
    <source>
        <dbReference type="HAMAP-Rule" id="MF_00149"/>
    </source>
</evidence>
<dbReference type="FunFam" id="3.30.565.10:FF:000003">
    <property type="entry name" value="DNA mismatch repair endonuclease MutL"/>
    <property type="match status" value="1"/>
</dbReference>
<evidence type="ECO:0000313" key="9">
    <source>
        <dbReference type="Proteomes" id="UP000315439"/>
    </source>
</evidence>
<comment type="function">
    <text evidence="5">This protein is involved in the repair of mismatches in DNA. It is required for dam-dependent methyl-directed DNA mismatch repair. May act as a 'molecular matchmaker', a protein that promotes the formation of a stable complex between two or more DNA-binding proteins in an ATP-dependent manner without itself being part of a final effector complex.</text>
</comment>
<dbReference type="InterPro" id="IPR036890">
    <property type="entry name" value="HATPase_C_sf"/>
</dbReference>
<dbReference type="NCBIfam" id="TIGR00585">
    <property type="entry name" value="mutl"/>
    <property type="match status" value="1"/>
</dbReference>
<dbReference type="InterPro" id="IPR002099">
    <property type="entry name" value="MutL/Mlh/PMS"/>
</dbReference>
<dbReference type="InterPro" id="IPR014721">
    <property type="entry name" value="Ribsml_uS5_D2-typ_fold_subgr"/>
</dbReference>
<keyword evidence="8" id="KW-0255">Endonuclease</keyword>
<evidence type="ECO:0000259" key="7">
    <source>
        <dbReference type="SMART" id="SM01340"/>
    </source>
</evidence>
<dbReference type="PANTHER" id="PTHR10073:SF12">
    <property type="entry name" value="DNA MISMATCH REPAIR PROTEIN MLH1"/>
    <property type="match status" value="1"/>
</dbReference>
<dbReference type="GO" id="GO:0140664">
    <property type="term" value="F:ATP-dependent DNA damage sensor activity"/>
    <property type="evidence" value="ECO:0007669"/>
    <property type="project" value="InterPro"/>
</dbReference>
<evidence type="ECO:0000256" key="1">
    <source>
        <dbReference type="ARBA" id="ARBA00006082"/>
    </source>
</evidence>
<reference evidence="8 9" key="1">
    <citation type="submission" date="2019-07" db="EMBL/GenBank/DDBJ databases">
        <title>Draft genome for Aliikangiella sp. M105.</title>
        <authorList>
            <person name="Wang G."/>
        </authorList>
    </citation>
    <scope>NUCLEOTIDE SEQUENCE [LARGE SCALE GENOMIC DNA]</scope>
    <source>
        <strain evidence="8 9">M105</strain>
    </source>
</reference>
<dbReference type="GO" id="GO:0016887">
    <property type="term" value="F:ATP hydrolysis activity"/>
    <property type="evidence" value="ECO:0007669"/>
    <property type="project" value="InterPro"/>
</dbReference>
<organism evidence="8 9">
    <name type="scientific">Aliikangiella coralliicola</name>
    <dbReference type="NCBI Taxonomy" id="2592383"/>
    <lineage>
        <taxon>Bacteria</taxon>
        <taxon>Pseudomonadati</taxon>
        <taxon>Pseudomonadota</taxon>
        <taxon>Gammaproteobacteria</taxon>
        <taxon>Oceanospirillales</taxon>
        <taxon>Pleioneaceae</taxon>
        <taxon>Aliikangiella</taxon>
    </lineage>
</organism>
<dbReference type="EMBL" id="VIKS01000009">
    <property type="protein sequence ID" value="TQV87224.1"/>
    <property type="molecule type" value="Genomic_DNA"/>
</dbReference>
<name>A0A545UCM7_9GAMM</name>
<dbReference type="InterPro" id="IPR013507">
    <property type="entry name" value="DNA_mismatch_S5_2-like"/>
</dbReference>
<comment type="caution">
    <text evidence="8">The sequence shown here is derived from an EMBL/GenBank/DDBJ whole genome shotgun (WGS) entry which is preliminary data.</text>
</comment>
<dbReference type="Proteomes" id="UP000315439">
    <property type="component" value="Unassembled WGS sequence"/>
</dbReference>
<dbReference type="InterPro" id="IPR020568">
    <property type="entry name" value="Ribosomal_Su5_D2-typ_SF"/>
</dbReference>
<sequence length="673" mass="75206">MKRLDNRLANQIAAGEVVERPASVVKELMENSIDSDATRIEVDIERGGTRLIRVTDNGKGIDKDDLSLALTRHATSKIQSSDDLACIQSLGFRGEALASISAVSKLTLTSRTHDSELAWQAMAHGRDMSVEIQPAAASPGTRIEVADLFFNTPARQKFLRTEKTEFNHVEEVFKRHALANFSKAFVLKHNHKIVKRVPASGDSSQYLKRVATICGKPFADSCVEFNCQHELLQLFGWLGKPSFHRSESDIQYVFINGRPVKDKTLNHAIRQAYEGLLPPGRMAAYVIFLSMDPHQIDVNVHPTKHEVRFGQQRLVHDLLVKSVAEAIGECELVFNDDQSFNSRQSASANSEAENRDLFFTESTQKNGTGSHDAVSHDTASHGANPHEADLTVPVSNVKVVENRMRPVHHSVQNTQTSYDIGNFKANKYRNTRYSTSPSALSSEQGTDYAKRTEHSYVPTNRYSGDSGPKVGESFTQENAQSRNGLLPVGDNLWITCNQQQTIILHGQILLAEYIRALLNEKSSASSQPLLFPLKFSAEIALLEDYQTHLFLERLGFVFKPVQEQELDSANQNLTPGQTTSESETARSSELQINQVPMWLCWLDNSQIVALLSEWLSHFNPAKKIELFSAEVISNQFEPLSDEMVNFIYSQLSPAIPSSSYRRLNAENFSGLFK</sequence>
<dbReference type="GO" id="GO:0004519">
    <property type="term" value="F:endonuclease activity"/>
    <property type="evidence" value="ECO:0007669"/>
    <property type="project" value="UniProtKB-KW"/>
</dbReference>
<dbReference type="Gene3D" id="3.30.565.10">
    <property type="entry name" value="Histidine kinase-like ATPase, C-terminal domain"/>
    <property type="match status" value="1"/>
</dbReference>
<evidence type="ECO:0000313" key="8">
    <source>
        <dbReference type="EMBL" id="TQV87224.1"/>
    </source>
</evidence>
<dbReference type="GO" id="GO:0032300">
    <property type="term" value="C:mismatch repair complex"/>
    <property type="evidence" value="ECO:0007669"/>
    <property type="project" value="InterPro"/>
</dbReference>
<feature type="compositionally biased region" description="Basic and acidic residues" evidence="6">
    <location>
        <begin position="373"/>
        <end position="388"/>
    </location>
</feature>
<evidence type="ECO:0000256" key="4">
    <source>
        <dbReference type="ARBA" id="ARBA00023204"/>
    </source>
</evidence>
<keyword evidence="3 5" id="KW-0227">DNA damage</keyword>
<protein>
    <recommendedName>
        <fullName evidence="2 5">DNA mismatch repair protein MutL</fullName>
    </recommendedName>
</protein>
<evidence type="ECO:0000256" key="3">
    <source>
        <dbReference type="ARBA" id="ARBA00022763"/>
    </source>
</evidence>
<feature type="domain" description="DNA mismatch repair protein S5" evidence="7">
    <location>
        <begin position="210"/>
        <end position="328"/>
    </location>
</feature>
<keyword evidence="9" id="KW-1185">Reference proteome</keyword>
<dbReference type="SMART" id="SM01340">
    <property type="entry name" value="DNA_mis_repair"/>
    <property type="match status" value="1"/>
</dbReference>
<dbReference type="Gene3D" id="3.30.230.10">
    <property type="match status" value="1"/>
</dbReference>
<dbReference type="AlphaFoldDB" id="A0A545UCM7"/>
<dbReference type="OrthoDB" id="9763467at2"/>
<dbReference type="InterPro" id="IPR038973">
    <property type="entry name" value="MutL/Mlh/Pms-like"/>
</dbReference>
<evidence type="ECO:0000256" key="6">
    <source>
        <dbReference type="SAM" id="MobiDB-lite"/>
    </source>
</evidence>
<dbReference type="CDD" id="cd16926">
    <property type="entry name" value="HATPase_MutL-MLH-PMS-like"/>
    <property type="match status" value="1"/>
</dbReference>
<dbReference type="GO" id="GO:0006298">
    <property type="term" value="P:mismatch repair"/>
    <property type="evidence" value="ECO:0007669"/>
    <property type="project" value="UniProtKB-UniRule"/>
</dbReference>
<accession>A0A545UCM7</accession>
<proteinExistence type="inferred from homology"/>
<dbReference type="CDD" id="cd03482">
    <property type="entry name" value="MutL_Trans_MutL"/>
    <property type="match status" value="1"/>
</dbReference>
<comment type="similarity">
    <text evidence="1 5">Belongs to the DNA mismatch repair MutL/HexB family.</text>
</comment>
<gene>
    <name evidence="5 8" type="primary">mutL</name>
    <name evidence="8" type="ORF">FLL46_14230</name>
</gene>
<dbReference type="HAMAP" id="MF_00149">
    <property type="entry name" value="DNA_mis_repair"/>
    <property type="match status" value="1"/>
</dbReference>
<dbReference type="GO" id="GO:0005524">
    <property type="term" value="F:ATP binding"/>
    <property type="evidence" value="ECO:0007669"/>
    <property type="project" value="InterPro"/>
</dbReference>
<dbReference type="SUPFAM" id="SSF55874">
    <property type="entry name" value="ATPase domain of HSP90 chaperone/DNA topoisomerase II/histidine kinase"/>
    <property type="match status" value="1"/>
</dbReference>
<dbReference type="InterPro" id="IPR020667">
    <property type="entry name" value="DNA_mismatch_repair_MutL"/>
</dbReference>
<dbReference type="GO" id="GO:0030983">
    <property type="term" value="F:mismatched DNA binding"/>
    <property type="evidence" value="ECO:0007669"/>
    <property type="project" value="InterPro"/>
</dbReference>
<dbReference type="Pfam" id="PF13589">
    <property type="entry name" value="HATPase_c_3"/>
    <property type="match status" value="1"/>
</dbReference>
<feature type="region of interest" description="Disordered" evidence="6">
    <location>
        <begin position="362"/>
        <end position="388"/>
    </location>
</feature>
<keyword evidence="8" id="KW-0540">Nuclease</keyword>
<dbReference type="Pfam" id="PF01119">
    <property type="entry name" value="DNA_mis_repair"/>
    <property type="match status" value="1"/>
</dbReference>
<keyword evidence="8" id="KW-0378">Hydrolase</keyword>
<keyword evidence="4 5" id="KW-0234">DNA repair</keyword>
<dbReference type="PROSITE" id="PS00058">
    <property type="entry name" value="DNA_MISMATCH_REPAIR_1"/>
    <property type="match status" value="1"/>
</dbReference>
<dbReference type="SUPFAM" id="SSF54211">
    <property type="entry name" value="Ribosomal protein S5 domain 2-like"/>
    <property type="match status" value="1"/>
</dbReference>
<dbReference type="InterPro" id="IPR014762">
    <property type="entry name" value="DNA_mismatch_repair_CS"/>
</dbReference>
<dbReference type="PANTHER" id="PTHR10073">
    <property type="entry name" value="DNA MISMATCH REPAIR PROTEIN MLH, PMS, MUTL"/>
    <property type="match status" value="1"/>
</dbReference>
<evidence type="ECO:0000256" key="2">
    <source>
        <dbReference type="ARBA" id="ARBA00021975"/>
    </source>
</evidence>